<feature type="transmembrane region" description="Helical" evidence="5">
    <location>
        <begin position="43"/>
        <end position="60"/>
    </location>
</feature>
<keyword evidence="7" id="KW-1185">Reference proteome</keyword>
<accession>A0A482VCW0</accession>
<sequence>KAVFIFGGLRGFQQLSGTTAIAFYTHEIFETAGDDISAHHAVMVYYLVQLILTTLSSSIVDKAGRRPLLIISMAGSALALFIEGTYFYIQTQTSIETGSFSMISVIGLTGFRYGDCSFEIFTNYESMDCMSHFTVLRKPYCGDRWYRWSFSRISQLKKNETCTLCIDESENSQLPSLIFSATNVKLLPLLFLSFPLCQKCVFFTLRELLMELL</sequence>
<dbReference type="InterPro" id="IPR050549">
    <property type="entry name" value="MFS_Trehalose_Transporter"/>
</dbReference>
<dbReference type="PANTHER" id="PTHR48021">
    <property type="match status" value="1"/>
</dbReference>
<dbReference type="InterPro" id="IPR036259">
    <property type="entry name" value="MFS_trans_sf"/>
</dbReference>
<dbReference type="Gene3D" id="1.20.1250.20">
    <property type="entry name" value="MFS general substrate transporter like domains"/>
    <property type="match status" value="1"/>
</dbReference>
<dbReference type="InterPro" id="IPR005828">
    <property type="entry name" value="MFS_sugar_transport-like"/>
</dbReference>
<keyword evidence="3 5" id="KW-1133">Transmembrane helix</keyword>
<organism evidence="6 7">
    <name type="scientific">Asbolus verrucosus</name>
    <name type="common">Desert ironclad beetle</name>
    <dbReference type="NCBI Taxonomy" id="1661398"/>
    <lineage>
        <taxon>Eukaryota</taxon>
        <taxon>Metazoa</taxon>
        <taxon>Ecdysozoa</taxon>
        <taxon>Arthropoda</taxon>
        <taxon>Hexapoda</taxon>
        <taxon>Insecta</taxon>
        <taxon>Pterygota</taxon>
        <taxon>Neoptera</taxon>
        <taxon>Endopterygota</taxon>
        <taxon>Coleoptera</taxon>
        <taxon>Polyphaga</taxon>
        <taxon>Cucujiformia</taxon>
        <taxon>Tenebrionidae</taxon>
        <taxon>Pimeliinae</taxon>
        <taxon>Asbolus</taxon>
    </lineage>
</organism>
<dbReference type="AlphaFoldDB" id="A0A482VCW0"/>
<dbReference type="GO" id="GO:0022857">
    <property type="term" value="F:transmembrane transporter activity"/>
    <property type="evidence" value="ECO:0007669"/>
    <property type="project" value="InterPro"/>
</dbReference>
<evidence type="ECO:0000256" key="2">
    <source>
        <dbReference type="ARBA" id="ARBA00022692"/>
    </source>
</evidence>
<evidence type="ECO:0000256" key="3">
    <source>
        <dbReference type="ARBA" id="ARBA00022989"/>
    </source>
</evidence>
<dbReference type="SUPFAM" id="SSF103473">
    <property type="entry name" value="MFS general substrate transporter"/>
    <property type="match status" value="1"/>
</dbReference>
<feature type="non-terminal residue" evidence="6">
    <location>
        <position position="1"/>
    </location>
</feature>
<evidence type="ECO:0000313" key="7">
    <source>
        <dbReference type="Proteomes" id="UP000292052"/>
    </source>
</evidence>
<feature type="non-terminal residue" evidence="6">
    <location>
        <position position="213"/>
    </location>
</feature>
<dbReference type="EMBL" id="QDEB01113432">
    <property type="protein sequence ID" value="RZB41361.1"/>
    <property type="molecule type" value="Genomic_DNA"/>
</dbReference>
<protein>
    <submittedName>
        <fullName evidence="6">Sugar tr domain containing protein</fullName>
    </submittedName>
</protein>
<evidence type="ECO:0000256" key="1">
    <source>
        <dbReference type="ARBA" id="ARBA00004370"/>
    </source>
</evidence>
<gene>
    <name evidence="6" type="ORF">BDFB_014205</name>
</gene>
<evidence type="ECO:0000256" key="5">
    <source>
        <dbReference type="SAM" id="Phobius"/>
    </source>
</evidence>
<keyword evidence="2 5" id="KW-0812">Transmembrane</keyword>
<keyword evidence="4 5" id="KW-0472">Membrane</keyword>
<dbReference type="PANTHER" id="PTHR48021:SF46">
    <property type="entry name" value="MAJOR FACILITATOR SUPERFAMILY (MFS) PROFILE DOMAIN-CONTAINING PROTEIN"/>
    <property type="match status" value="1"/>
</dbReference>
<comment type="caution">
    <text evidence="6">The sequence shown here is derived from an EMBL/GenBank/DDBJ whole genome shotgun (WGS) entry which is preliminary data.</text>
</comment>
<name>A0A482VCW0_ASBVE</name>
<dbReference type="Proteomes" id="UP000292052">
    <property type="component" value="Unassembled WGS sequence"/>
</dbReference>
<reference evidence="6 7" key="1">
    <citation type="submission" date="2017-03" db="EMBL/GenBank/DDBJ databases">
        <title>Genome of the blue death feigning beetle - Asbolus verrucosus.</title>
        <authorList>
            <person name="Rider S.D."/>
        </authorList>
    </citation>
    <scope>NUCLEOTIDE SEQUENCE [LARGE SCALE GENOMIC DNA]</scope>
    <source>
        <strain evidence="6">Butters</strain>
        <tissue evidence="6">Head and leg muscle</tissue>
    </source>
</reference>
<comment type="subcellular location">
    <subcellularLocation>
        <location evidence="1">Membrane</location>
    </subcellularLocation>
</comment>
<dbReference type="Pfam" id="PF00083">
    <property type="entry name" value="Sugar_tr"/>
    <property type="match status" value="1"/>
</dbReference>
<evidence type="ECO:0000256" key="4">
    <source>
        <dbReference type="ARBA" id="ARBA00023136"/>
    </source>
</evidence>
<proteinExistence type="predicted"/>
<dbReference type="GO" id="GO:0016020">
    <property type="term" value="C:membrane"/>
    <property type="evidence" value="ECO:0007669"/>
    <property type="project" value="UniProtKB-SubCell"/>
</dbReference>
<dbReference type="OrthoDB" id="6759531at2759"/>
<evidence type="ECO:0000313" key="6">
    <source>
        <dbReference type="EMBL" id="RZB41361.1"/>
    </source>
</evidence>
<feature type="transmembrane region" description="Helical" evidence="5">
    <location>
        <begin position="67"/>
        <end position="89"/>
    </location>
</feature>